<accession>A0A0L0VYT9</accession>
<dbReference type="AlphaFoldDB" id="A0A0L0VYT9"/>
<dbReference type="Proteomes" id="UP000054564">
    <property type="component" value="Unassembled WGS sequence"/>
</dbReference>
<evidence type="ECO:0000256" key="1">
    <source>
        <dbReference type="SAM" id="MobiDB-lite"/>
    </source>
</evidence>
<comment type="caution">
    <text evidence="2">The sequence shown here is derived from an EMBL/GenBank/DDBJ whole genome shotgun (WGS) entry which is preliminary data.</text>
</comment>
<organism evidence="2 3">
    <name type="scientific">Puccinia striiformis f. sp. tritici PST-78</name>
    <dbReference type="NCBI Taxonomy" id="1165861"/>
    <lineage>
        <taxon>Eukaryota</taxon>
        <taxon>Fungi</taxon>
        <taxon>Dikarya</taxon>
        <taxon>Basidiomycota</taxon>
        <taxon>Pucciniomycotina</taxon>
        <taxon>Pucciniomycetes</taxon>
        <taxon>Pucciniales</taxon>
        <taxon>Pucciniaceae</taxon>
        <taxon>Puccinia</taxon>
    </lineage>
</organism>
<sequence>MSTRCNTAANELVPQTDPEAMIRQANAEKRRIKANIEQHLLGLATGTIKPPSDSFDPDFLTSKSFLTNTSNTPTDQLDTTQTLTSSSSPVNPTRHPMPPQPTLNPQDPPSPFLQRTMSGKNMETGGIPVNKTDAGDQKMVPPLTTMEYLNALLATQQATLAQAQADREEYARQDADAAACLAESASRNARLEEAMIGMTIKSQTPERRSHSPSDDVNLRSFRTSDGPAYTRPYQEPGYVLPSKGHHQRAKKIIISGSLIKEPNLLGFFATDSKTLVEGSWDDFKNSLMKAALPFRWRTTIRKQLRFLTISPSESFHQFVARGRSLQQMINFGSVVVSNKDLAEGLTFGIGETVEANIYKHRILDKNPFDFNEFVTRAADCFNTSPKLPHGTRGTTHSTSASPQTLSLSQENYVWRIHAYLDSVGKCHFCKQHCGSAAGACSGPVDKQKVPIPPSFVAPPKPASKDWLSASQLIWDVLIQLKLGWLDPIQLASDPTSVGGSPKIL</sequence>
<name>A0A0L0VYT9_9BASI</name>
<feature type="region of interest" description="Disordered" evidence="1">
    <location>
        <begin position="66"/>
        <end position="136"/>
    </location>
</feature>
<dbReference type="EMBL" id="AJIL01000012">
    <property type="protein sequence ID" value="KNF04372.1"/>
    <property type="molecule type" value="Genomic_DNA"/>
</dbReference>
<keyword evidence="3" id="KW-1185">Reference proteome</keyword>
<feature type="region of interest" description="Disordered" evidence="1">
    <location>
        <begin position="198"/>
        <end position="227"/>
    </location>
</feature>
<evidence type="ECO:0000313" key="2">
    <source>
        <dbReference type="EMBL" id="KNF04372.1"/>
    </source>
</evidence>
<dbReference type="OrthoDB" id="10567412at2759"/>
<proteinExistence type="predicted"/>
<feature type="compositionally biased region" description="Basic and acidic residues" evidence="1">
    <location>
        <begin position="204"/>
        <end position="217"/>
    </location>
</feature>
<gene>
    <name evidence="2" type="ORF">PSTG_02288</name>
</gene>
<evidence type="ECO:0000313" key="3">
    <source>
        <dbReference type="Proteomes" id="UP000054564"/>
    </source>
</evidence>
<protein>
    <submittedName>
        <fullName evidence="2">Uncharacterized protein</fullName>
    </submittedName>
</protein>
<feature type="compositionally biased region" description="Pro residues" evidence="1">
    <location>
        <begin position="95"/>
        <end position="111"/>
    </location>
</feature>
<feature type="compositionally biased region" description="Low complexity" evidence="1">
    <location>
        <begin position="72"/>
        <end position="89"/>
    </location>
</feature>
<reference evidence="3" key="1">
    <citation type="submission" date="2014-03" db="EMBL/GenBank/DDBJ databases">
        <title>The Genome Sequence of Puccinia striiformis f. sp. tritici PST-78.</title>
        <authorList>
            <consortium name="The Broad Institute Genome Sequencing Platform"/>
            <person name="Cuomo C."/>
            <person name="Hulbert S."/>
            <person name="Chen X."/>
            <person name="Walker B."/>
            <person name="Young S.K."/>
            <person name="Zeng Q."/>
            <person name="Gargeya S."/>
            <person name="Fitzgerald M."/>
            <person name="Haas B."/>
            <person name="Abouelleil A."/>
            <person name="Alvarado L."/>
            <person name="Arachchi H.M."/>
            <person name="Berlin A.M."/>
            <person name="Chapman S.B."/>
            <person name="Goldberg J."/>
            <person name="Griggs A."/>
            <person name="Gujja S."/>
            <person name="Hansen M."/>
            <person name="Howarth C."/>
            <person name="Imamovic A."/>
            <person name="Larimer J."/>
            <person name="McCowan C."/>
            <person name="Montmayeur A."/>
            <person name="Murphy C."/>
            <person name="Neiman D."/>
            <person name="Pearson M."/>
            <person name="Priest M."/>
            <person name="Roberts A."/>
            <person name="Saif S."/>
            <person name="Shea T."/>
            <person name="Sisk P."/>
            <person name="Sykes S."/>
            <person name="Wortman J."/>
            <person name="Nusbaum C."/>
            <person name="Birren B."/>
        </authorList>
    </citation>
    <scope>NUCLEOTIDE SEQUENCE [LARGE SCALE GENOMIC DNA]</scope>
    <source>
        <strain evidence="3">race PST-78</strain>
    </source>
</reference>